<feature type="domain" description="Alginate export" evidence="3">
    <location>
        <begin position="143"/>
        <end position="540"/>
    </location>
</feature>
<protein>
    <recommendedName>
        <fullName evidence="3">Alginate export domain-containing protein</fullName>
    </recommendedName>
</protein>
<dbReference type="InterPro" id="IPR025388">
    <property type="entry name" value="Alginate_export_dom"/>
</dbReference>
<dbReference type="EMBL" id="CP044205">
    <property type="protein sequence ID" value="QFY41495.1"/>
    <property type="molecule type" value="Genomic_DNA"/>
</dbReference>
<feature type="compositionally biased region" description="Low complexity" evidence="1">
    <location>
        <begin position="42"/>
        <end position="52"/>
    </location>
</feature>
<accession>A0A5Q0BCA1</accession>
<feature type="signal peptide" evidence="2">
    <location>
        <begin position="1"/>
        <end position="23"/>
    </location>
</feature>
<evidence type="ECO:0000313" key="4">
    <source>
        <dbReference type="EMBL" id="QFY41495.1"/>
    </source>
</evidence>
<reference evidence="4 5" key="1">
    <citation type="submission" date="2019-09" db="EMBL/GenBank/DDBJ databases">
        <title>Ecophysiology of the spiral-shaped methanotroph Methylospira mobilis as revealed by the complete genome sequence.</title>
        <authorList>
            <person name="Oshkin I.Y."/>
            <person name="Dedysh S.N."/>
            <person name="Miroshnikov K."/>
            <person name="Danilova O.V."/>
            <person name="Hakobyan A."/>
            <person name="Liesack W."/>
        </authorList>
    </citation>
    <scope>NUCLEOTIDE SEQUENCE [LARGE SCALE GENOMIC DNA]</scope>
    <source>
        <strain evidence="4 5">Shm1</strain>
    </source>
</reference>
<sequence length="553" mass="61857">MKPRGCFSLVPLILLVFSGSGFADPSGQNSGAVTNEQSAVLTATADDTSPAAPQRPKKTASASAAASQNGTALSSELAGQGISPAKTPAKDKQGSIPEEYYDYRPRQSLGAMESQRKDELTGKAKWDDHQEWSLHKQLGLPSWISLTLEERVRYENYGTPWQAKTTVGQYAVPIQSVLWAEARLTESFRVGAEFWDARSYGPSNPNKLTNATVNAGNFAQIYAAYIGRNIFQSDLDTEIKAGQMTMDIGSRRLIARAAFRNVQYQFVGVQTRLRPGDGDWELLSFANVPEQILPSNTPQLLHNDLVWNRPQNDSYFTGSLLTKNLPWQTKAELYLYYLHEGPMNTYNRSLYSPGMRVFRNARKGEPDFEIETIGQAGTARISATAPTLDVGSIMQHVQGGYTFNMPWDPRLLLQWDYASSHFDSLYAPTVFEYGPTGILSLFARNNIDSPGYRFFLVPHRDFTFYVANRFWWLADTKSTMGWSPASLVDPSGKAGSYIGQTWELNGRWDAHDNIAFQVGWQVLEKGSFALKAPNAPKNQNNVNYYYVQTEIRF</sequence>
<evidence type="ECO:0000313" key="5">
    <source>
        <dbReference type="Proteomes" id="UP000325755"/>
    </source>
</evidence>
<keyword evidence="2" id="KW-0732">Signal</keyword>
<dbReference type="RefSeq" id="WP_153247476.1">
    <property type="nucleotide sequence ID" value="NZ_CP044205.1"/>
</dbReference>
<dbReference type="Proteomes" id="UP000325755">
    <property type="component" value="Chromosome"/>
</dbReference>
<dbReference type="Pfam" id="PF13372">
    <property type="entry name" value="Alginate_exp"/>
    <property type="match status" value="1"/>
</dbReference>
<evidence type="ECO:0000256" key="2">
    <source>
        <dbReference type="SAM" id="SignalP"/>
    </source>
</evidence>
<feature type="compositionally biased region" description="Polar residues" evidence="1">
    <location>
        <begin position="26"/>
        <end position="41"/>
    </location>
</feature>
<evidence type="ECO:0000259" key="3">
    <source>
        <dbReference type="Pfam" id="PF13372"/>
    </source>
</evidence>
<proteinExistence type="predicted"/>
<dbReference type="InParanoid" id="A0A5Q0BCA1"/>
<dbReference type="OrthoDB" id="9789168at2"/>
<name>A0A5Q0BCA1_9GAMM</name>
<keyword evidence="5" id="KW-1185">Reference proteome</keyword>
<organism evidence="4 5">
    <name type="scientific">Candidatus Methylospira mobilis</name>
    <dbReference type="NCBI Taxonomy" id="1808979"/>
    <lineage>
        <taxon>Bacteria</taxon>
        <taxon>Pseudomonadati</taxon>
        <taxon>Pseudomonadota</taxon>
        <taxon>Gammaproteobacteria</taxon>
        <taxon>Methylococcales</taxon>
        <taxon>Methylococcaceae</taxon>
        <taxon>Candidatus Methylospira</taxon>
    </lineage>
</organism>
<evidence type="ECO:0000256" key="1">
    <source>
        <dbReference type="SAM" id="MobiDB-lite"/>
    </source>
</evidence>
<gene>
    <name evidence="4" type="ORF">F6R98_01700</name>
</gene>
<dbReference type="AlphaFoldDB" id="A0A5Q0BCA1"/>
<feature type="chain" id="PRO_5024832076" description="Alginate export domain-containing protein" evidence="2">
    <location>
        <begin position="24"/>
        <end position="553"/>
    </location>
</feature>
<feature type="region of interest" description="Disordered" evidence="1">
    <location>
        <begin position="25"/>
        <end position="97"/>
    </location>
</feature>
<dbReference type="KEGG" id="mmob:F6R98_01700"/>